<dbReference type="GO" id="GO:0007155">
    <property type="term" value="P:cell adhesion"/>
    <property type="evidence" value="ECO:0007669"/>
    <property type="project" value="InterPro"/>
</dbReference>
<dbReference type="NCBIfam" id="TIGR03769">
    <property type="entry name" value="P_ac_wall_RPT"/>
    <property type="match status" value="1"/>
</dbReference>
<evidence type="ECO:0000256" key="2">
    <source>
        <dbReference type="ARBA" id="ARBA00022448"/>
    </source>
</evidence>
<dbReference type="GO" id="GO:0046872">
    <property type="term" value="F:metal ion binding"/>
    <property type="evidence" value="ECO:0007669"/>
    <property type="project" value="UniProtKB-KW"/>
</dbReference>
<comment type="caution">
    <text evidence="6">The sequence shown here is derived from an EMBL/GenBank/DDBJ whole genome shotgun (WGS) entry which is preliminary data.</text>
</comment>
<name>A0A2I1IKA1_9ACTO</name>
<dbReference type="NCBIfam" id="NF038134">
    <property type="entry name" value="choice_anch_M"/>
    <property type="match status" value="1"/>
</dbReference>
<feature type="signal peptide" evidence="5">
    <location>
        <begin position="1"/>
        <end position="21"/>
    </location>
</feature>
<dbReference type="RefSeq" id="WP_070454475.1">
    <property type="nucleotide sequence ID" value="NZ_JASOXK010000004.1"/>
</dbReference>
<protein>
    <submittedName>
        <fullName evidence="6">Anchored repeat ABC transporter, substrate-binding protein</fullName>
    </submittedName>
</protein>
<dbReference type="InterPro" id="IPR022435">
    <property type="entry name" value="Surface-anchored_actinobac"/>
</dbReference>
<dbReference type="GO" id="GO:0030313">
    <property type="term" value="C:cell envelope"/>
    <property type="evidence" value="ECO:0007669"/>
    <property type="project" value="UniProtKB-SubCell"/>
</dbReference>
<dbReference type="InterPro" id="IPR006127">
    <property type="entry name" value="ZnuA-like"/>
</dbReference>
<comment type="similarity">
    <text evidence="1 4">Belongs to the bacterial solute-binding protein 9 family.</text>
</comment>
<proteinExistence type="inferred from homology"/>
<dbReference type="AlphaFoldDB" id="A0A2I1IKA1"/>
<evidence type="ECO:0000313" key="6">
    <source>
        <dbReference type="EMBL" id="PKY71558.1"/>
    </source>
</evidence>
<keyword evidence="2 4" id="KW-0813">Transport</keyword>
<dbReference type="Pfam" id="PF01297">
    <property type="entry name" value="ZnuA"/>
    <property type="match status" value="2"/>
</dbReference>
<evidence type="ECO:0000256" key="5">
    <source>
        <dbReference type="SAM" id="SignalP"/>
    </source>
</evidence>
<dbReference type="InterPro" id="IPR006129">
    <property type="entry name" value="AdhesinB"/>
</dbReference>
<dbReference type="Gene3D" id="3.40.50.1980">
    <property type="entry name" value="Nitrogenase molybdenum iron protein domain"/>
    <property type="match status" value="2"/>
</dbReference>
<dbReference type="PANTHER" id="PTHR42953:SF3">
    <property type="entry name" value="HIGH-AFFINITY ZINC UPTAKE SYSTEM PROTEIN ZNUA"/>
    <property type="match status" value="1"/>
</dbReference>
<organism evidence="6 7">
    <name type="scientific">Winkia neuii</name>
    <dbReference type="NCBI Taxonomy" id="33007"/>
    <lineage>
        <taxon>Bacteria</taxon>
        <taxon>Bacillati</taxon>
        <taxon>Actinomycetota</taxon>
        <taxon>Actinomycetes</taxon>
        <taxon>Actinomycetales</taxon>
        <taxon>Actinomycetaceae</taxon>
        <taxon>Winkia</taxon>
    </lineage>
</organism>
<dbReference type="InterPro" id="IPR006128">
    <property type="entry name" value="Lipoprotein_PsaA-like"/>
</dbReference>
<keyword evidence="7" id="KW-1185">Reference proteome</keyword>
<keyword evidence="3 5" id="KW-0732">Signal</keyword>
<dbReference type="InterPro" id="IPR050492">
    <property type="entry name" value="Bact_metal-bind_prot9"/>
</dbReference>
<dbReference type="InterPro" id="IPR022434">
    <property type="entry name" value="ABC_LPXTG_lipo_actinobac"/>
</dbReference>
<dbReference type="SUPFAM" id="SSF53807">
    <property type="entry name" value="Helical backbone' metal receptor"/>
    <property type="match status" value="1"/>
</dbReference>
<sequence length="483" mass="52799">MRKLIALVLLCCAGCTGCTPAAQNETLQVVATTPVLADIAQNVAGDRAQVTSLVKPGADPHTYEPALRDVRAIANSSLALTNHLLLEEQALVRTVIENSRSQVVKVAEETPKYGVKMLPLVEDAALDTVWLGMRVEGENTRLSLVNKRGPGEVSTYLTTSFGSPQVYINSADGIDRSDGVDLPAGAHTHLSWAFTKPGIYELTFASARAKETFTFAVGVDPARYRQTKNKYPLEGGHEDITATGGRILIVGDGKNGEPKAQFDPAKTVIVVPPSALAQIPPDPRFRFLGRPGHETYMLAQGVIGKHVHGEVDPHMWQDVKAGIAYAKVIRDHLKEVDPEGSVQYERNTSQYVGRLEKLDRYVRSQIAAIDTSARHLVTTHDAYGYLAAAYNIKVAGFVSPNPGVEPSTRDLIALTRTLQNLKVRAVFLEPNLTERSKDLTETAKRLGIKVCPIYGDSFTEKINTYEKMMTANANSLRRCLEKQ</sequence>
<feature type="chain" id="PRO_5014173737" evidence="5">
    <location>
        <begin position="22"/>
        <end position="483"/>
    </location>
</feature>
<reference evidence="6 7" key="1">
    <citation type="submission" date="2017-12" db="EMBL/GenBank/DDBJ databases">
        <title>Phylogenetic diversity of female urinary microbiome.</title>
        <authorList>
            <person name="Thomas-White K."/>
            <person name="Wolfe A.J."/>
        </authorList>
    </citation>
    <scope>NUCLEOTIDE SEQUENCE [LARGE SCALE GENOMIC DNA]</scope>
    <source>
        <strain evidence="6 7">UMB0402</strain>
    </source>
</reference>
<dbReference type="PANTHER" id="PTHR42953">
    <property type="entry name" value="HIGH-AFFINITY ZINC UPTAKE SYSTEM PROTEIN ZNUA-RELATED"/>
    <property type="match status" value="1"/>
</dbReference>
<dbReference type="PRINTS" id="PR00690">
    <property type="entry name" value="ADHESNFAMILY"/>
</dbReference>
<gene>
    <name evidence="6" type="ORF">CYJ19_10075</name>
</gene>
<dbReference type="PRINTS" id="PR00691">
    <property type="entry name" value="ADHESINB"/>
</dbReference>
<evidence type="ECO:0000256" key="4">
    <source>
        <dbReference type="RuleBase" id="RU003512"/>
    </source>
</evidence>
<accession>A0A2I1IKA1</accession>
<dbReference type="Proteomes" id="UP000235122">
    <property type="component" value="Unassembled WGS sequence"/>
</dbReference>
<dbReference type="EMBL" id="PKKO01000006">
    <property type="protein sequence ID" value="PKY71558.1"/>
    <property type="molecule type" value="Genomic_DNA"/>
</dbReference>
<evidence type="ECO:0000313" key="7">
    <source>
        <dbReference type="Proteomes" id="UP000235122"/>
    </source>
</evidence>
<evidence type="ECO:0000256" key="3">
    <source>
        <dbReference type="ARBA" id="ARBA00022729"/>
    </source>
</evidence>
<dbReference type="GO" id="GO:0030001">
    <property type="term" value="P:metal ion transport"/>
    <property type="evidence" value="ECO:0007669"/>
    <property type="project" value="InterPro"/>
</dbReference>
<dbReference type="STRING" id="33007.HMPREF3198_01842"/>
<evidence type="ECO:0000256" key="1">
    <source>
        <dbReference type="ARBA" id="ARBA00011028"/>
    </source>
</evidence>
<dbReference type="NCBIfam" id="TIGR03772">
    <property type="entry name" value="anch_rpt_subst"/>
    <property type="match status" value="1"/>
</dbReference>